<dbReference type="SMART" id="SM00840">
    <property type="entry name" value="DALR_2"/>
    <property type="match status" value="1"/>
</dbReference>
<evidence type="ECO:0000256" key="1">
    <source>
        <dbReference type="ARBA" id="ARBA00004496"/>
    </source>
</evidence>
<dbReference type="STRING" id="1379910.TH63_00110"/>
<evidence type="ECO:0000256" key="6">
    <source>
        <dbReference type="ARBA" id="ARBA00022723"/>
    </source>
</evidence>
<reference evidence="14 15" key="1">
    <citation type="submission" date="2015-01" db="EMBL/GenBank/DDBJ databases">
        <title>Rufibacter sp./DG31D/ whole genome sequencing.</title>
        <authorList>
            <person name="Kim M.K."/>
            <person name="Srinivasan S."/>
            <person name="Lee J.-J."/>
        </authorList>
    </citation>
    <scope>NUCLEOTIDE SEQUENCE [LARGE SCALE GENOMIC DNA]</scope>
    <source>
        <strain evidence="14 15">DG31D</strain>
    </source>
</reference>
<feature type="short sequence motif" description="'KMSKS' region" evidence="12">
    <location>
        <begin position="284"/>
        <end position="288"/>
    </location>
</feature>
<dbReference type="RefSeq" id="WP_048919130.1">
    <property type="nucleotide sequence ID" value="NZ_CP010777.1"/>
</dbReference>
<comment type="cofactor">
    <cofactor evidence="12">
        <name>Zn(2+)</name>
        <dbReference type="ChEBI" id="CHEBI:29105"/>
    </cofactor>
    <text evidence="12">Binds 1 zinc ion per subunit.</text>
</comment>
<keyword evidence="7 12" id="KW-0547">Nucleotide-binding</keyword>
<evidence type="ECO:0000313" key="14">
    <source>
        <dbReference type="EMBL" id="AKQ44397.1"/>
    </source>
</evidence>
<dbReference type="InterPro" id="IPR032678">
    <property type="entry name" value="tRNA-synt_1_cat_dom"/>
</dbReference>
<dbReference type="GO" id="GO:0008270">
    <property type="term" value="F:zinc ion binding"/>
    <property type="evidence" value="ECO:0007669"/>
    <property type="project" value="UniProtKB-UniRule"/>
</dbReference>
<evidence type="ECO:0000256" key="10">
    <source>
        <dbReference type="ARBA" id="ARBA00022917"/>
    </source>
</evidence>
<dbReference type="GO" id="GO:0005524">
    <property type="term" value="F:ATP binding"/>
    <property type="evidence" value="ECO:0007669"/>
    <property type="project" value="UniProtKB-UniRule"/>
</dbReference>
<feature type="binding site" evidence="12">
    <location>
        <position position="287"/>
    </location>
    <ligand>
        <name>ATP</name>
        <dbReference type="ChEBI" id="CHEBI:30616"/>
    </ligand>
</feature>
<organism evidence="14 15">
    <name type="scientific">Rufibacter radiotolerans</name>
    <dbReference type="NCBI Taxonomy" id="1379910"/>
    <lineage>
        <taxon>Bacteria</taxon>
        <taxon>Pseudomonadati</taxon>
        <taxon>Bacteroidota</taxon>
        <taxon>Cytophagia</taxon>
        <taxon>Cytophagales</taxon>
        <taxon>Hymenobacteraceae</taxon>
        <taxon>Rufibacter</taxon>
    </lineage>
</organism>
<dbReference type="Gene3D" id="3.40.50.620">
    <property type="entry name" value="HUPs"/>
    <property type="match status" value="1"/>
</dbReference>
<dbReference type="GO" id="GO:0006423">
    <property type="term" value="P:cysteinyl-tRNA aminoacylation"/>
    <property type="evidence" value="ECO:0007669"/>
    <property type="project" value="UniProtKB-UniRule"/>
</dbReference>
<dbReference type="Pfam" id="PF09190">
    <property type="entry name" value="DALR_2"/>
    <property type="match status" value="1"/>
</dbReference>
<dbReference type="PANTHER" id="PTHR10890:SF3">
    <property type="entry name" value="CYSTEINE--TRNA LIGASE, CYTOPLASMIC"/>
    <property type="match status" value="1"/>
</dbReference>
<dbReference type="Gene3D" id="1.20.120.1910">
    <property type="entry name" value="Cysteine-tRNA ligase, C-terminal anti-codon recognition domain"/>
    <property type="match status" value="1"/>
</dbReference>
<evidence type="ECO:0000256" key="5">
    <source>
        <dbReference type="ARBA" id="ARBA00022598"/>
    </source>
</evidence>
<dbReference type="GO" id="GO:0005829">
    <property type="term" value="C:cytosol"/>
    <property type="evidence" value="ECO:0007669"/>
    <property type="project" value="TreeGrafter"/>
</dbReference>
<dbReference type="PRINTS" id="PR00983">
    <property type="entry name" value="TRNASYNTHCYS"/>
</dbReference>
<dbReference type="NCBIfam" id="TIGR00435">
    <property type="entry name" value="cysS"/>
    <property type="match status" value="1"/>
</dbReference>
<accession>A0A0H4VKI7</accession>
<keyword evidence="6 12" id="KW-0479">Metal-binding</keyword>
<dbReference type="EMBL" id="CP010777">
    <property type="protein sequence ID" value="AKQ44397.1"/>
    <property type="molecule type" value="Genomic_DNA"/>
</dbReference>
<dbReference type="KEGG" id="ruf:TH63_00110"/>
<name>A0A0H4VKI7_9BACT</name>
<keyword evidence="15" id="KW-1185">Reference proteome</keyword>
<dbReference type="Pfam" id="PF01406">
    <property type="entry name" value="tRNA-synt_1e"/>
    <property type="match status" value="1"/>
</dbReference>
<comment type="catalytic activity">
    <reaction evidence="12">
        <text>tRNA(Cys) + L-cysteine + ATP = L-cysteinyl-tRNA(Cys) + AMP + diphosphate</text>
        <dbReference type="Rhea" id="RHEA:17773"/>
        <dbReference type="Rhea" id="RHEA-COMP:9661"/>
        <dbReference type="Rhea" id="RHEA-COMP:9679"/>
        <dbReference type="ChEBI" id="CHEBI:30616"/>
        <dbReference type="ChEBI" id="CHEBI:33019"/>
        <dbReference type="ChEBI" id="CHEBI:35235"/>
        <dbReference type="ChEBI" id="CHEBI:78442"/>
        <dbReference type="ChEBI" id="CHEBI:78517"/>
        <dbReference type="ChEBI" id="CHEBI:456215"/>
        <dbReference type="EC" id="6.1.1.16"/>
    </reaction>
</comment>
<dbReference type="InterPro" id="IPR015273">
    <property type="entry name" value="Cys-tRNA-synt_Ia_DALR"/>
</dbReference>
<dbReference type="GO" id="GO:0004817">
    <property type="term" value="F:cysteine-tRNA ligase activity"/>
    <property type="evidence" value="ECO:0007669"/>
    <property type="project" value="UniProtKB-UniRule"/>
</dbReference>
<feature type="binding site" evidence="12">
    <location>
        <position position="251"/>
    </location>
    <ligand>
        <name>Zn(2+)</name>
        <dbReference type="ChEBI" id="CHEBI:29105"/>
    </ligand>
</feature>
<keyword evidence="5 12" id="KW-0436">Ligase</keyword>
<dbReference type="InterPro" id="IPR015803">
    <property type="entry name" value="Cys-tRNA-ligase"/>
</dbReference>
<keyword evidence="8 12" id="KW-0862">Zinc</keyword>
<feature type="binding site" evidence="12">
    <location>
        <position position="31"/>
    </location>
    <ligand>
        <name>Zn(2+)</name>
        <dbReference type="ChEBI" id="CHEBI:29105"/>
    </ligand>
</feature>
<dbReference type="PANTHER" id="PTHR10890">
    <property type="entry name" value="CYSTEINYL-TRNA SYNTHETASE"/>
    <property type="match status" value="1"/>
</dbReference>
<evidence type="ECO:0000256" key="12">
    <source>
        <dbReference type="HAMAP-Rule" id="MF_00041"/>
    </source>
</evidence>
<feature type="short sequence motif" description="'HIGH' region" evidence="12">
    <location>
        <begin position="33"/>
        <end position="43"/>
    </location>
</feature>
<gene>
    <name evidence="12" type="primary">cysS</name>
    <name evidence="14" type="ORF">TH63_00110</name>
</gene>
<protein>
    <recommendedName>
        <fullName evidence="12">Cysteine--tRNA ligase</fullName>
        <ecNumber evidence="12">6.1.1.16</ecNumber>
    </recommendedName>
    <alternativeName>
        <fullName evidence="12">Cysteinyl-tRNA synthetase</fullName>
        <shortName evidence="12">CysRS</shortName>
    </alternativeName>
</protein>
<comment type="subunit">
    <text evidence="3 12">Monomer.</text>
</comment>
<dbReference type="PATRIC" id="fig|1379910.4.peg.24"/>
<evidence type="ECO:0000256" key="8">
    <source>
        <dbReference type="ARBA" id="ARBA00022833"/>
    </source>
</evidence>
<dbReference type="CDD" id="cd00672">
    <property type="entry name" value="CysRS_core"/>
    <property type="match status" value="1"/>
</dbReference>
<keyword evidence="4 12" id="KW-0963">Cytoplasm</keyword>
<evidence type="ECO:0000256" key="2">
    <source>
        <dbReference type="ARBA" id="ARBA00005594"/>
    </source>
</evidence>
<evidence type="ECO:0000256" key="9">
    <source>
        <dbReference type="ARBA" id="ARBA00022840"/>
    </source>
</evidence>
<dbReference type="SUPFAM" id="SSF52374">
    <property type="entry name" value="Nucleotidylyl transferase"/>
    <property type="match status" value="1"/>
</dbReference>
<evidence type="ECO:0000256" key="4">
    <source>
        <dbReference type="ARBA" id="ARBA00022490"/>
    </source>
</evidence>
<keyword evidence="9 12" id="KW-0067">ATP-binding</keyword>
<sequence>MNHPLSLYNTLTRTKEKFEPLHAPFVGLYVCGPTVYGHAHLGHARPYITFDVLRRYMQYLGYKVRYVRNITDVGHLQNDADEGEDKIEKYAKAHQLEPMEVVQQYTNSFHEDMARLNVLPPDIEPRASGHIIEQIEMIQEILANGLAYEVNGSVYFDVPAYNKEHHYGKLSGRVVEDLMNNTRELEGQQEKKSPLDFALWKKASASHIMRWSSPWSDGFPGWHLECSAMSRKYLGQQFDIHGGGLDLMFPHHECEIAQSQASDNHTDAARFWMHNNLITINGKKMGKSLNNFITLGELFTGTHELLQQAYSPMTVRFFILQAHYRSTLDFSNEGLQAARKGYLKVMNGLRILDQLQYPAGAGAVDAQADEEIQKLTAELLAPLNDDLNTAKTIAALFNLLKKINSMHTGGFKLETISEETFTQMRAQYRTTVLDILGLKEEQTTDAQALLNVVLGFYKEAKESKDYGRVDVIRAQLKAQGIVIKDMKTGIDWAYEE</sequence>
<dbReference type="InterPro" id="IPR024909">
    <property type="entry name" value="Cys-tRNA/MSH_ligase"/>
</dbReference>
<proteinExistence type="inferred from homology"/>
<feature type="binding site" evidence="12">
    <location>
        <position position="255"/>
    </location>
    <ligand>
        <name>Zn(2+)</name>
        <dbReference type="ChEBI" id="CHEBI:29105"/>
    </ligand>
</feature>
<dbReference type="AlphaFoldDB" id="A0A0H4VKI7"/>
<dbReference type="HAMAP" id="MF_00041">
    <property type="entry name" value="Cys_tRNA_synth"/>
    <property type="match status" value="1"/>
</dbReference>
<dbReference type="SUPFAM" id="SSF47323">
    <property type="entry name" value="Anticodon-binding domain of a subclass of class I aminoacyl-tRNA synthetases"/>
    <property type="match status" value="1"/>
</dbReference>
<evidence type="ECO:0000256" key="3">
    <source>
        <dbReference type="ARBA" id="ARBA00011245"/>
    </source>
</evidence>
<dbReference type="EC" id="6.1.1.16" evidence="12"/>
<dbReference type="InterPro" id="IPR014729">
    <property type="entry name" value="Rossmann-like_a/b/a_fold"/>
</dbReference>
<dbReference type="OrthoDB" id="9815130at2"/>
<comment type="similarity">
    <text evidence="2 12">Belongs to the class-I aminoacyl-tRNA synthetase family.</text>
</comment>
<dbReference type="Proteomes" id="UP000036458">
    <property type="component" value="Chromosome"/>
</dbReference>
<keyword evidence="10 12" id="KW-0648">Protein biosynthesis</keyword>
<evidence type="ECO:0000259" key="13">
    <source>
        <dbReference type="SMART" id="SM00840"/>
    </source>
</evidence>
<feature type="binding site" evidence="12">
    <location>
        <position position="226"/>
    </location>
    <ligand>
        <name>Zn(2+)</name>
        <dbReference type="ChEBI" id="CHEBI:29105"/>
    </ligand>
</feature>
<dbReference type="InterPro" id="IPR009080">
    <property type="entry name" value="tRNAsynth_Ia_anticodon-bd"/>
</dbReference>
<comment type="subcellular location">
    <subcellularLocation>
        <location evidence="1 12">Cytoplasm</location>
    </subcellularLocation>
</comment>
<feature type="domain" description="Cysteinyl-tRNA synthetase class Ia DALR" evidence="13">
    <location>
        <begin position="378"/>
        <end position="450"/>
    </location>
</feature>
<dbReference type="FunFam" id="3.40.50.620:FF:000140">
    <property type="entry name" value="Cysteine--tRNA ligase"/>
    <property type="match status" value="1"/>
</dbReference>
<evidence type="ECO:0000256" key="7">
    <source>
        <dbReference type="ARBA" id="ARBA00022741"/>
    </source>
</evidence>
<evidence type="ECO:0000256" key="11">
    <source>
        <dbReference type="ARBA" id="ARBA00023146"/>
    </source>
</evidence>
<evidence type="ECO:0000313" key="15">
    <source>
        <dbReference type="Proteomes" id="UP000036458"/>
    </source>
</evidence>
<keyword evidence="11 12" id="KW-0030">Aminoacyl-tRNA synthetase</keyword>